<evidence type="ECO:0000313" key="2">
    <source>
        <dbReference type="Proteomes" id="UP000824469"/>
    </source>
</evidence>
<comment type="caution">
    <text evidence="1">The sequence shown here is derived from an EMBL/GenBank/DDBJ whole genome shotgun (WGS) entry which is preliminary data.</text>
</comment>
<dbReference type="Proteomes" id="UP000824469">
    <property type="component" value="Unassembled WGS sequence"/>
</dbReference>
<feature type="non-terminal residue" evidence="1">
    <location>
        <position position="74"/>
    </location>
</feature>
<proteinExistence type="predicted"/>
<organism evidence="1 2">
    <name type="scientific">Taxus chinensis</name>
    <name type="common">Chinese yew</name>
    <name type="synonym">Taxus wallichiana var. chinensis</name>
    <dbReference type="NCBI Taxonomy" id="29808"/>
    <lineage>
        <taxon>Eukaryota</taxon>
        <taxon>Viridiplantae</taxon>
        <taxon>Streptophyta</taxon>
        <taxon>Embryophyta</taxon>
        <taxon>Tracheophyta</taxon>
        <taxon>Spermatophyta</taxon>
        <taxon>Pinopsida</taxon>
        <taxon>Pinidae</taxon>
        <taxon>Conifers II</taxon>
        <taxon>Cupressales</taxon>
        <taxon>Taxaceae</taxon>
        <taxon>Taxus</taxon>
    </lineage>
</organism>
<accession>A0AA38LM66</accession>
<evidence type="ECO:0000313" key="1">
    <source>
        <dbReference type="EMBL" id="KAH9326467.1"/>
    </source>
</evidence>
<keyword evidence="2" id="KW-1185">Reference proteome</keyword>
<sequence>SPKAEKKEWCLILWLLELLWWRRQMSLIGVTNVSCLMLLVKKIKQEEEEPDDNDNDVCMMGCSTISQQGATSTE</sequence>
<dbReference type="AlphaFoldDB" id="A0AA38LM66"/>
<feature type="non-terminal residue" evidence="1">
    <location>
        <position position="1"/>
    </location>
</feature>
<name>A0AA38LM66_TAXCH</name>
<reference evidence="1 2" key="1">
    <citation type="journal article" date="2021" name="Nat. Plants">
        <title>The Taxus genome provides insights into paclitaxel biosynthesis.</title>
        <authorList>
            <person name="Xiong X."/>
            <person name="Gou J."/>
            <person name="Liao Q."/>
            <person name="Li Y."/>
            <person name="Zhou Q."/>
            <person name="Bi G."/>
            <person name="Li C."/>
            <person name="Du R."/>
            <person name="Wang X."/>
            <person name="Sun T."/>
            <person name="Guo L."/>
            <person name="Liang H."/>
            <person name="Lu P."/>
            <person name="Wu Y."/>
            <person name="Zhang Z."/>
            <person name="Ro D.K."/>
            <person name="Shang Y."/>
            <person name="Huang S."/>
            <person name="Yan J."/>
        </authorList>
    </citation>
    <scope>NUCLEOTIDE SEQUENCE [LARGE SCALE GENOMIC DNA]</scope>
    <source>
        <strain evidence="1">Ta-2019</strain>
    </source>
</reference>
<dbReference type="EMBL" id="JAHRHJ020000002">
    <property type="protein sequence ID" value="KAH9326467.1"/>
    <property type="molecule type" value="Genomic_DNA"/>
</dbReference>
<gene>
    <name evidence="1" type="ORF">KI387_006645</name>
</gene>
<protein>
    <submittedName>
        <fullName evidence="1">Uncharacterized protein</fullName>
    </submittedName>
</protein>